<dbReference type="SUPFAM" id="SSF56784">
    <property type="entry name" value="HAD-like"/>
    <property type="match status" value="1"/>
</dbReference>
<evidence type="ECO:0000313" key="7">
    <source>
        <dbReference type="Proteomes" id="UP001529255"/>
    </source>
</evidence>
<dbReference type="GO" id="GO:0016787">
    <property type="term" value="F:hydrolase activity"/>
    <property type="evidence" value="ECO:0007669"/>
    <property type="project" value="UniProtKB-KW"/>
</dbReference>
<evidence type="ECO:0000256" key="5">
    <source>
        <dbReference type="ARBA" id="ARBA00022842"/>
    </source>
</evidence>
<keyword evidence="4 6" id="KW-0378">Hydrolase</keyword>
<evidence type="ECO:0000313" key="6">
    <source>
        <dbReference type="EMBL" id="MDL5043351.1"/>
    </source>
</evidence>
<dbReference type="Proteomes" id="UP001529255">
    <property type="component" value="Unassembled WGS sequence"/>
</dbReference>
<accession>A0ABT7LRV0</accession>
<gene>
    <name evidence="6" type="ORF">QRD39_04410</name>
</gene>
<protein>
    <submittedName>
        <fullName evidence="6">TIGR01457 family HAD-type hydrolase</fullName>
    </submittedName>
</protein>
<dbReference type="InterPro" id="IPR006357">
    <property type="entry name" value="HAD-SF_hydro_IIA"/>
</dbReference>
<comment type="cofactor">
    <cofactor evidence="1">
        <name>Mg(2+)</name>
        <dbReference type="ChEBI" id="CHEBI:18420"/>
    </cofactor>
</comment>
<keyword evidence="3" id="KW-0479">Metal-binding</keyword>
<dbReference type="EMBL" id="JASUZV010000005">
    <property type="protein sequence ID" value="MDL5043351.1"/>
    <property type="molecule type" value="Genomic_DNA"/>
</dbReference>
<keyword evidence="5" id="KW-0460">Magnesium</keyword>
<evidence type="ECO:0000256" key="4">
    <source>
        <dbReference type="ARBA" id="ARBA00022801"/>
    </source>
</evidence>
<name>A0ABT7LRV0_9STRE</name>
<dbReference type="PANTHER" id="PTHR19288:SF46">
    <property type="entry name" value="HALOACID DEHALOGENASE-LIKE HYDROLASE DOMAIN-CONTAINING PROTEIN 2"/>
    <property type="match status" value="1"/>
</dbReference>
<evidence type="ECO:0000256" key="2">
    <source>
        <dbReference type="ARBA" id="ARBA00006696"/>
    </source>
</evidence>
<dbReference type="Pfam" id="PF13242">
    <property type="entry name" value="Hydrolase_like"/>
    <property type="match status" value="1"/>
</dbReference>
<dbReference type="InterPro" id="IPR006354">
    <property type="entry name" value="HAD-SF_hydro_IIA_hyp1"/>
</dbReference>
<dbReference type="SFLD" id="SFLDS00003">
    <property type="entry name" value="Haloacid_Dehalogenase"/>
    <property type="match status" value="1"/>
</dbReference>
<comment type="caution">
    <text evidence="6">The sequence shown here is derived from an EMBL/GenBank/DDBJ whole genome shotgun (WGS) entry which is preliminary data.</text>
</comment>
<dbReference type="RefSeq" id="WP_008534341.1">
    <property type="nucleotide sequence ID" value="NZ_JASUZV010000005.1"/>
</dbReference>
<dbReference type="PANTHER" id="PTHR19288">
    <property type="entry name" value="4-NITROPHENYLPHOSPHATASE-RELATED"/>
    <property type="match status" value="1"/>
</dbReference>
<dbReference type="NCBIfam" id="TIGR01460">
    <property type="entry name" value="HAD-SF-IIA"/>
    <property type="match status" value="1"/>
</dbReference>
<dbReference type="Pfam" id="PF13344">
    <property type="entry name" value="Hydrolase_6"/>
    <property type="match status" value="1"/>
</dbReference>
<dbReference type="CDD" id="cd07530">
    <property type="entry name" value="HAD_Pase_UmpH-like"/>
    <property type="match status" value="1"/>
</dbReference>
<sequence>MTYKGYLIDLDGTIYKGKDRIPEGEAFVKKLQKRQIPYLFVTNNSMRTPEMVQELLRNQCELETPLETIYTATLATVDYMNDMNRGKTVYVIGETGLKSAIAEAGYTVDEKNPAYVVVGLDREVTYEMLVKATLAIHKGAIFIGTNPDLNIPTERGLLPGAGSLLALIEAATRVKPIIIGKPKAIIMNKALEILGTERSQTIVVGDNYLTDITAGIKNDFPTLLVTTGFTKAEEVSDLPVKPDHVLSSLAEWDFDAN</sequence>
<evidence type="ECO:0000256" key="3">
    <source>
        <dbReference type="ARBA" id="ARBA00022723"/>
    </source>
</evidence>
<dbReference type="InterPro" id="IPR036412">
    <property type="entry name" value="HAD-like_sf"/>
</dbReference>
<keyword evidence="7" id="KW-1185">Reference proteome</keyword>
<organism evidence="6 7">
    <name type="scientific">Streptococcus raffinosi</name>
    <dbReference type="NCBI Taxonomy" id="3053355"/>
    <lineage>
        <taxon>Bacteria</taxon>
        <taxon>Bacillati</taxon>
        <taxon>Bacillota</taxon>
        <taxon>Bacilli</taxon>
        <taxon>Lactobacillales</taxon>
        <taxon>Streptococcaceae</taxon>
        <taxon>Streptococcus</taxon>
    </lineage>
</organism>
<dbReference type="Gene3D" id="3.40.50.1000">
    <property type="entry name" value="HAD superfamily/HAD-like"/>
    <property type="match status" value="2"/>
</dbReference>
<evidence type="ECO:0000256" key="1">
    <source>
        <dbReference type="ARBA" id="ARBA00001946"/>
    </source>
</evidence>
<reference evidence="6 7" key="1">
    <citation type="submission" date="2023-06" db="EMBL/GenBank/DDBJ databases">
        <title>A potential novel species of Streptococcus isolated from human milk sample.</title>
        <authorList>
            <person name="Nguyen H.V."/>
            <person name="Trinh A.T.V."/>
            <person name="Hoang A.T.L."/>
            <person name="Bui L.N.H."/>
            <person name="Tran Q.T.L."/>
            <person name="Trinh T."/>
        </authorList>
    </citation>
    <scope>NUCLEOTIDE SEQUENCE [LARGE SCALE GENOMIC DNA]</scope>
    <source>
        <strain evidence="6 7">VTCC 12812</strain>
    </source>
</reference>
<comment type="similarity">
    <text evidence="2">Belongs to the HAD-like hydrolase superfamily. NagD family.</text>
</comment>
<dbReference type="NCBIfam" id="TIGR01457">
    <property type="entry name" value="HAD-SF-IIA-hyp2"/>
    <property type="match status" value="1"/>
</dbReference>
<proteinExistence type="inferred from homology"/>
<dbReference type="InterPro" id="IPR023214">
    <property type="entry name" value="HAD_sf"/>
</dbReference>
<dbReference type="SFLD" id="SFLDG01139">
    <property type="entry name" value="C2.A:_Pyridoxal_Phosphate_Phos"/>
    <property type="match status" value="1"/>
</dbReference>